<dbReference type="Proteomes" id="UP001189429">
    <property type="component" value="Unassembled WGS sequence"/>
</dbReference>
<gene>
    <name evidence="1" type="ORF">PCOR1329_LOCUS70156</name>
</gene>
<keyword evidence="2" id="KW-1185">Reference proteome</keyword>
<evidence type="ECO:0000313" key="2">
    <source>
        <dbReference type="Proteomes" id="UP001189429"/>
    </source>
</evidence>
<name>A0ABN9WSD2_9DINO</name>
<dbReference type="EMBL" id="CAUYUJ010019253">
    <property type="protein sequence ID" value="CAK0889685.1"/>
    <property type="molecule type" value="Genomic_DNA"/>
</dbReference>
<protein>
    <submittedName>
        <fullName evidence="1">Uncharacterized protein</fullName>
    </submittedName>
</protein>
<organism evidence="1 2">
    <name type="scientific">Prorocentrum cordatum</name>
    <dbReference type="NCBI Taxonomy" id="2364126"/>
    <lineage>
        <taxon>Eukaryota</taxon>
        <taxon>Sar</taxon>
        <taxon>Alveolata</taxon>
        <taxon>Dinophyceae</taxon>
        <taxon>Prorocentrales</taxon>
        <taxon>Prorocentraceae</taxon>
        <taxon>Prorocentrum</taxon>
    </lineage>
</organism>
<accession>A0ABN9WSD2</accession>
<evidence type="ECO:0000313" key="1">
    <source>
        <dbReference type="EMBL" id="CAK0889685.1"/>
    </source>
</evidence>
<reference evidence="1" key="1">
    <citation type="submission" date="2023-10" db="EMBL/GenBank/DDBJ databases">
        <authorList>
            <person name="Chen Y."/>
            <person name="Shah S."/>
            <person name="Dougan E. K."/>
            <person name="Thang M."/>
            <person name="Chan C."/>
        </authorList>
    </citation>
    <scope>NUCLEOTIDE SEQUENCE [LARGE SCALE GENOMIC DNA]</scope>
</reference>
<sequence length="173" mass="18851">MKLLQGSVLGAVSPHDDHVVVCHRSPGLLQNDLASLAAMGPSTWVSSKAATYASFLQASPSTMQGRRARTGFIDCYDAFDSKPTIVKKCSEMDDKNCDDIKDGEERKDCCQMSMKIQQTDATKNAHKGIRCKWQKATNGTFGFGKKEAGCVLGNSCALPGCKECFDKIEWKTS</sequence>
<proteinExistence type="predicted"/>
<comment type="caution">
    <text evidence="1">The sequence shown here is derived from an EMBL/GenBank/DDBJ whole genome shotgun (WGS) entry which is preliminary data.</text>
</comment>